<dbReference type="OrthoDB" id="3435175at2759"/>
<evidence type="ECO:0000256" key="6">
    <source>
        <dbReference type="ARBA" id="ARBA00023136"/>
    </source>
</evidence>
<dbReference type="Proteomes" id="UP000664132">
    <property type="component" value="Unassembled WGS sequence"/>
</dbReference>
<feature type="region of interest" description="Disordered" evidence="8">
    <location>
        <begin position="1"/>
        <end position="20"/>
    </location>
</feature>
<sequence length="547" mass="62272">MAEEYDALRMKDKAQPTNTKRVPPEVWNQIRSYLSIFPRSALDSALGSENHHLRIWRSIFKNEDFLDEATKNGVNPVLIGYDLNKQFYFKNNKTNSKTSYLVLVLAFDGDGGKWNTAWETDSASRLLYDTLQPHESTGVPREYLFPKSGIILNLESVGSQYSTSVHQPRRLVSRRRNQGLYSAYLYWKDPEFKLRTIGPEDVKGIGKGSTKKNVSRIVALSWVHLPSNEQRQHIFAVPGMVEFQTDQMNNGERGHSFRVTGWKWKESWSIWGPNGYITNRKKKGSKWDGRYTIFKNLTIIVIAYGEVLWFGGNVTRPALFSFGLVVLGSVIAAWADIQYALYGSAEDQTAQAALAVSTLNTGYAWMALNVFCTASYVLTMRKVIKKMNFKDWDTMFYNNFLTVPVLFIFSFLFESWTSENIRKNFPLESRNSLFLGMIYSGLGTIFISYCTAWCIRVTSSTTYSMVGALNKLPIAVSGFIFFSAPDTFGSVSAIIIGFISGIVYSWAKLRQAQMDKMSLPTAQAAVKQDLEQWDVKEKVTERIERSR</sequence>
<keyword evidence="7" id="KW-0256">Endoplasmic reticulum</keyword>
<evidence type="ECO:0000256" key="8">
    <source>
        <dbReference type="SAM" id="MobiDB-lite"/>
    </source>
</evidence>
<evidence type="ECO:0000256" key="5">
    <source>
        <dbReference type="ARBA" id="ARBA00022989"/>
    </source>
</evidence>
<organism evidence="10 11">
    <name type="scientific">Cadophora malorum</name>
    <dbReference type="NCBI Taxonomy" id="108018"/>
    <lineage>
        <taxon>Eukaryota</taxon>
        <taxon>Fungi</taxon>
        <taxon>Dikarya</taxon>
        <taxon>Ascomycota</taxon>
        <taxon>Pezizomycotina</taxon>
        <taxon>Leotiomycetes</taxon>
        <taxon>Helotiales</taxon>
        <taxon>Ploettnerulaceae</taxon>
        <taxon>Cadophora</taxon>
    </lineage>
</organism>
<evidence type="ECO:0000256" key="3">
    <source>
        <dbReference type="ARBA" id="ARBA00011182"/>
    </source>
</evidence>
<comment type="subunit">
    <text evidence="3 7">Homooligomer.</text>
</comment>
<dbReference type="SUPFAM" id="SSF103481">
    <property type="entry name" value="Multidrug resistance efflux transporter EmrE"/>
    <property type="match status" value="1"/>
</dbReference>
<feature type="transmembrane region" description="Helical" evidence="7">
    <location>
        <begin position="433"/>
        <end position="455"/>
    </location>
</feature>
<proteinExistence type="inferred from homology"/>
<comment type="similarity">
    <text evidence="2 7">Belongs to the TPT transporter family. SLC35D subfamily.</text>
</comment>
<name>A0A8H7T8J1_9HELO</name>
<keyword evidence="7" id="KW-0813">Transport</keyword>
<evidence type="ECO:0000259" key="9">
    <source>
        <dbReference type="Pfam" id="PF00892"/>
    </source>
</evidence>
<evidence type="ECO:0000313" key="11">
    <source>
        <dbReference type="Proteomes" id="UP000664132"/>
    </source>
</evidence>
<comment type="caution">
    <text evidence="10">The sequence shown here is derived from an EMBL/GenBank/DDBJ whole genome shotgun (WGS) entry which is preliminary data.</text>
</comment>
<evidence type="ECO:0000256" key="7">
    <source>
        <dbReference type="RuleBase" id="RU367097"/>
    </source>
</evidence>
<dbReference type="AlphaFoldDB" id="A0A8H7T8J1"/>
<dbReference type="InterPro" id="IPR000620">
    <property type="entry name" value="EamA_dom"/>
</dbReference>
<keyword evidence="11" id="KW-1185">Reference proteome</keyword>
<feature type="transmembrane region" description="Helical" evidence="7">
    <location>
        <begin position="488"/>
        <end position="507"/>
    </location>
</feature>
<gene>
    <name evidence="10" type="ORF">IFR04_012589</name>
</gene>
<keyword evidence="7" id="KW-0762">Sugar transport</keyword>
<accession>A0A8H7T8J1</accession>
<evidence type="ECO:0000256" key="4">
    <source>
        <dbReference type="ARBA" id="ARBA00022692"/>
    </source>
</evidence>
<dbReference type="GO" id="GO:0000139">
    <property type="term" value="C:Golgi membrane"/>
    <property type="evidence" value="ECO:0007669"/>
    <property type="project" value="UniProtKB-SubCell"/>
</dbReference>
<dbReference type="GO" id="GO:0005789">
    <property type="term" value="C:endoplasmic reticulum membrane"/>
    <property type="evidence" value="ECO:0007669"/>
    <property type="project" value="UniProtKB-SubCell"/>
</dbReference>
<dbReference type="EMBL" id="JAFJYH010000272">
    <property type="protein sequence ID" value="KAG4414293.1"/>
    <property type="molecule type" value="Genomic_DNA"/>
</dbReference>
<keyword evidence="7" id="KW-0968">Cytoplasmic vesicle</keyword>
<protein>
    <recommendedName>
        <fullName evidence="7">GDP-mannose transporter</fullName>
        <shortName evidence="7">GMT</shortName>
    </recommendedName>
</protein>
<dbReference type="InterPro" id="IPR050186">
    <property type="entry name" value="TPT_transporter"/>
</dbReference>
<reference evidence="10" key="1">
    <citation type="submission" date="2021-02" db="EMBL/GenBank/DDBJ databases">
        <title>Genome sequence Cadophora malorum strain M34.</title>
        <authorList>
            <person name="Stefanovic E."/>
            <person name="Vu D."/>
            <person name="Scully C."/>
            <person name="Dijksterhuis J."/>
            <person name="Roader J."/>
            <person name="Houbraken J."/>
        </authorList>
    </citation>
    <scope>NUCLEOTIDE SEQUENCE</scope>
    <source>
        <strain evidence="10">M34</strain>
    </source>
</reference>
<keyword evidence="5 7" id="KW-1133">Transmembrane helix</keyword>
<evidence type="ECO:0000256" key="2">
    <source>
        <dbReference type="ARBA" id="ARBA00010425"/>
    </source>
</evidence>
<feature type="transmembrane region" description="Helical" evidence="7">
    <location>
        <begin position="396"/>
        <end position="413"/>
    </location>
</feature>
<keyword evidence="6 7" id="KW-0472">Membrane</keyword>
<keyword evidence="7" id="KW-0333">Golgi apparatus</keyword>
<dbReference type="NCBIfam" id="TIGR00803">
    <property type="entry name" value="nst"/>
    <property type="match status" value="1"/>
</dbReference>
<feature type="transmembrane region" description="Helical" evidence="7">
    <location>
        <begin position="462"/>
        <end position="482"/>
    </location>
</feature>
<comment type="subcellular location">
    <subcellularLocation>
        <location evidence="7">Golgi apparatus membrane</location>
        <topology evidence="7">Multi-pass membrane protein</topology>
    </subcellularLocation>
    <subcellularLocation>
        <location evidence="7">Cytoplasmic vesicle membrane</location>
        <topology evidence="7">Multi-pass membrane protein</topology>
    </subcellularLocation>
    <subcellularLocation>
        <location evidence="7">Endoplasmic reticulum membrane</location>
        <topology evidence="7">Multi-pass membrane protein</topology>
    </subcellularLocation>
</comment>
<feature type="domain" description="EamA" evidence="9">
    <location>
        <begin position="361"/>
        <end position="503"/>
    </location>
</feature>
<evidence type="ECO:0000256" key="1">
    <source>
        <dbReference type="ARBA" id="ARBA00003420"/>
    </source>
</evidence>
<feature type="transmembrane region" description="Helical" evidence="7">
    <location>
        <begin position="362"/>
        <end position="384"/>
    </location>
</feature>
<dbReference type="PANTHER" id="PTHR11132">
    <property type="entry name" value="SOLUTE CARRIER FAMILY 35"/>
    <property type="match status" value="1"/>
</dbReference>
<evidence type="ECO:0000313" key="10">
    <source>
        <dbReference type="EMBL" id="KAG4414293.1"/>
    </source>
</evidence>
<dbReference type="GO" id="GO:0030659">
    <property type="term" value="C:cytoplasmic vesicle membrane"/>
    <property type="evidence" value="ECO:0007669"/>
    <property type="project" value="UniProtKB-SubCell"/>
</dbReference>
<dbReference type="InterPro" id="IPR037185">
    <property type="entry name" value="EmrE-like"/>
</dbReference>
<feature type="compositionally biased region" description="Basic and acidic residues" evidence="8">
    <location>
        <begin position="1"/>
        <end position="14"/>
    </location>
</feature>
<comment type="function">
    <text evidence="1 7">Involved in the import of GDP-mannose from the cytoplasm into the Golgi lumen.</text>
</comment>
<feature type="transmembrane region" description="Helical" evidence="7">
    <location>
        <begin position="293"/>
        <end position="311"/>
    </location>
</feature>
<keyword evidence="4 7" id="KW-0812">Transmembrane</keyword>
<feature type="transmembrane region" description="Helical" evidence="7">
    <location>
        <begin position="318"/>
        <end position="342"/>
    </location>
</feature>
<dbReference type="Pfam" id="PF00892">
    <property type="entry name" value="EamA"/>
    <property type="match status" value="1"/>
</dbReference>